<dbReference type="CDD" id="cd17470">
    <property type="entry name" value="T3SS_Flik_C"/>
    <property type="match status" value="1"/>
</dbReference>
<reference evidence="3 4" key="1">
    <citation type="submission" date="2017-02" db="EMBL/GenBank/DDBJ databases">
        <authorList>
            <person name="Dridi B."/>
        </authorList>
    </citation>
    <scope>NUCLEOTIDE SEQUENCE [LARGE SCALE GENOMIC DNA]</scope>
    <source>
        <strain evidence="3 4">JB380</strain>
    </source>
</reference>
<feature type="region of interest" description="Disordered" evidence="1">
    <location>
        <begin position="223"/>
        <end position="243"/>
    </location>
</feature>
<dbReference type="OrthoDB" id="1792985at2"/>
<evidence type="ECO:0000256" key="1">
    <source>
        <dbReference type="SAM" id="MobiDB-lite"/>
    </source>
</evidence>
<name>A0A1R4I2T3_9GAMM</name>
<dbReference type="InterPro" id="IPR021136">
    <property type="entry name" value="Flagellar_hook_control-like_C"/>
</dbReference>
<comment type="caution">
    <text evidence="3">The sequence shown here is derived from an EMBL/GenBank/DDBJ whole genome shotgun (WGS) entry which is preliminary data.</text>
</comment>
<feature type="compositionally biased region" description="Polar residues" evidence="1">
    <location>
        <begin position="223"/>
        <end position="238"/>
    </location>
</feature>
<dbReference type="EMBL" id="FUKM01000046">
    <property type="protein sequence ID" value="SJN13683.1"/>
    <property type="molecule type" value="Genomic_DNA"/>
</dbReference>
<protein>
    <submittedName>
        <fullName evidence="3">Flagellar hook-length control protein FliK</fullName>
    </submittedName>
</protein>
<feature type="region of interest" description="Disordered" evidence="1">
    <location>
        <begin position="282"/>
        <end position="339"/>
    </location>
</feature>
<feature type="compositionally biased region" description="Low complexity" evidence="1">
    <location>
        <begin position="317"/>
        <end position="331"/>
    </location>
</feature>
<dbReference type="Gene3D" id="3.30.750.140">
    <property type="match status" value="1"/>
</dbReference>
<feature type="domain" description="Flagellar hook-length control protein-like C-terminal" evidence="2">
    <location>
        <begin position="350"/>
        <end position="430"/>
    </location>
</feature>
<dbReference type="Proteomes" id="UP000196331">
    <property type="component" value="Unassembled WGS sequence"/>
</dbReference>
<sequence>MNIQLLLSGAQNQGSASMASSPLSASVNTPDLFRQALSQAANLPSTNAPLRATEVDSQTPVESQEQLASLQARLSLATSDTLASQQPVDPLNSESLTPLDEVATSDMLTPELAIDPSNSEPLTFLDEIAARMNLLASFAEPAEPAEALQGVAPELEALLQQLDLSQEQTAELLSALGIDPQPGMALEHSDNAIELLSHLSEEEAGQLVSALSVMLTATTQSSTGALANHKGPQSQPLSSGAYRHDASSTLSITNAIATKLDTANGQPTVANSQDVLTKIGPLTPSAPLATPDELEPLLRGGQPAAAGFPNSASVGNAPVAASSSMPSSHASLGTPVSSPAWSSQLGQQLVQFAQRGGEQQIKMQLHPAELGPLSITLKVSEQGAQAHFLSSHMQVRQVVEQAIPQLREALAEQGISLGETSVGEQHNSNEQAFAEKGNNAGAQVGSSVTDSDQDTLAPVAENISHPLDGRVDLYA</sequence>
<dbReference type="InterPro" id="IPR052563">
    <property type="entry name" value="FliK"/>
</dbReference>
<evidence type="ECO:0000259" key="2">
    <source>
        <dbReference type="Pfam" id="PF02120"/>
    </source>
</evidence>
<keyword evidence="3" id="KW-0969">Cilium</keyword>
<proteinExistence type="predicted"/>
<organism evidence="3 4">
    <name type="scientific">Halomonas citrativorans</name>
    <dbReference type="NCBI Taxonomy" id="2742612"/>
    <lineage>
        <taxon>Bacteria</taxon>
        <taxon>Pseudomonadati</taxon>
        <taxon>Pseudomonadota</taxon>
        <taxon>Gammaproteobacteria</taxon>
        <taxon>Oceanospirillales</taxon>
        <taxon>Halomonadaceae</taxon>
        <taxon>Halomonas</taxon>
    </lineage>
</organism>
<dbReference type="PANTHER" id="PTHR37533:SF2">
    <property type="entry name" value="FLAGELLAR HOOK-LENGTH CONTROL PROTEIN"/>
    <property type="match status" value="1"/>
</dbReference>
<dbReference type="PANTHER" id="PTHR37533">
    <property type="entry name" value="FLAGELLAR HOOK-LENGTH CONTROL PROTEIN"/>
    <property type="match status" value="1"/>
</dbReference>
<dbReference type="RefSeq" id="WP_087109087.1">
    <property type="nucleotide sequence ID" value="NZ_FUKM01000046.1"/>
</dbReference>
<evidence type="ECO:0000313" key="3">
    <source>
        <dbReference type="EMBL" id="SJN13683.1"/>
    </source>
</evidence>
<evidence type="ECO:0000313" key="4">
    <source>
        <dbReference type="Proteomes" id="UP000196331"/>
    </source>
</evidence>
<dbReference type="InterPro" id="IPR038610">
    <property type="entry name" value="FliK-like_C_sf"/>
</dbReference>
<dbReference type="AlphaFoldDB" id="A0A1R4I2T3"/>
<accession>A0A1R4I2T3</accession>
<dbReference type="Pfam" id="PF02120">
    <property type="entry name" value="Flg_hook"/>
    <property type="match status" value="1"/>
</dbReference>
<keyword evidence="3" id="KW-0282">Flagellum</keyword>
<gene>
    <name evidence="3" type="ORF">CZ787_11325</name>
</gene>
<keyword evidence="3" id="KW-0966">Cell projection</keyword>